<dbReference type="Pfam" id="PF07704">
    <property type="entry name" value="PSK_trans_fac"/>
    <property type="match status" value="1"/>
</dbReference>
<dbReference type="InterPro" id="IPR011660">
    <property type="entry name" value="VapB-like"/>
</dbReference>
<dbReference type="Proteomes" id="UP001241603">
    <property type="component" value="Unassembled WGS sequence"/>
</dbReference>
<evidence type="ECO:0000313" key="1">
    <source>
        <dbReference type="EMBL" id="MDQ0440229.1"/>
    </source>
</evidence>
<sequence length="78" mass="8918">MPLSIRSEEVNRLAEELAAKRHVTKTEAVKLALVNELQREQVQKTPMERIREIQDRVAALPKSGLEADKAFYDSLNDE</sequence>
<protein>
    <submittedName>
        <fullName evidence="1">Antitoxin VapB</fullName>
    </submittedName>
</protein>
<gene>
    <name evidence="1" type="ORF">QO014_004642</name>
</gene>
<dbReference type="RefSeq" id="WP_266351096.1">
    <property type="nucleotide sequence ID" value="NZ_JAPKNG010000007.1"/>
</dbReference>
<reference evidence="1 2" key="1">
    <citation type="submission" date="2023-07" db="EMBL/GenBank/DDBJ databases">
        <title>Genomic Encyclopedia of Type Strains, Phase IV (KMG-IV): sequencing the most valuable type-strain genomes for metagenomic binning, comparative biology and taxonomic classification.</title>
        <authorList>
            <person name="Goeker M."/>
        </authorList>
    </citation>
    <scope>NUCLEOTIDE SEQUENCE [LARGE SCALE GENOMIC DNA]</scope>
    <source>
        <strain evidence="1 2">B6-8</strain>
    </source>
</reference>
<name>A0ABU0HD29_9HYPH</name>
<dbReference type="EMBL" id="JAUSVO010000007">
    <property type="protein sequence ID" value="MDQ0440229.1"/>
    <property type="molecule type" value="Genomic_DNA"/>
</dbReference>
<accession>A0ABU0HD29</accession>
<keyword evidence="2" id="KW-1185">Reference proteome</keyword>
<organism evidence="1 2">
    <name type="scientific">Kaistia dalseonensis</name>
    <dbReference type="NCBI Taxonomy" id="410840"/>
    <lineage>
        <taxon>Bacteria</taxon>
        <taxon>Pseudomonadati</taxon>
        <taxon>Pseudomonadota</taxon>
        <taxon>Alphaproteobacteria</taxon>
        <taxon>Hyphomicrobiales</taxon>
        <taxon>Kaistiaceae</taxon>
        <taxon>Kaistia</taxon>
    </lineage>
</organism>
<comment type="caution">
    <text evidence="1">The sequence shown here is derived from an EMBL/GenBank/DDBJ whole genome shotgun (WGS) entry which is preliminary data.</text>
</comment>
<evidence type="ECO:0000313" key="2">
    <source>
        <dbReference type="Proteomes" id="UP001241603"/>
    </source>
</evidence>
<proteinExistence type="predicted"/>